<name>A0A1V9F5N1_9BACT</name>
<dbReference type="InterPro" id="IPR025411">
    <property type="entry name" value="DUF4136"/>
</dbReference>
<evidence type="ECO:0000259" key="1">
    <source>
        <dbReference type="Pfam" id="PF13590"/>
    </source>
</evidence>
<dbReference type="PROSITE" id="PS51257">
    <property type="entry name" value="PROKAR_LIPOPROTEIN"/>
    <property type="match status" value="1"/>
</dbReference>
<dbReference type="OrthoDB" id="959498at2"/>
<organism evidence="2 3">
    <name type="scientific">Niastella populi</name>
    <dbReference type="NCBI Taxonomy" id="550983"/>
    <lineage>
        <taxon>Bacteria</taxon>
        <taxon>Pseudomonadati</taxon>
        <taxon>Bacteroidota</taxon>
        <taxon>Chitinophagia</taxon>
        <taxon>Chitinophagales</taxon>
        <taxon>Chitinophagaceae</taxon>
        <taxon>Niastella</taxon>
    </lineage>
</organism>
<sequence length="213" mass="23724">MKRIVIAALVTTGVLAMTSCRKDPVKNLEGDEGLIYITKHSDSANFGTFRTFSIADSVAVISNNQLEGKVRTDVDAAYINAVKDQLVQRGYTQVGRDQDPDLGVNISRIYNTSTGLFDYGAYWDPYYGSYWDPYYWGYGGYGYYFPSYFVGTYSITEGAMSIDIFNLRDAKQTNRISSVWNGLIRGSSVFNVQTAGNGVKALFDQSTYFSTSN</sequence>
<reference evidence="3" key="1">
    <citation type="submission" date="2016-04" db="EMBL/GenBank/DDBJ databases">
        <authorList>
            <person name="Chen L."/>
            <person name="Zhuang W."/>
            <person name="Wang G."/>
        </authorList>
    </citation>
    <scope>NUCLEOTIDE SEQUENCE [LARGE SCALE GENOMIC DNA]</scope>
    <source>
        <strain evidence="3">208</strain>
    </source>
</reference>
<accession>A0A1V9F5N1</accession>
<dbReference type="Pfam" id="PF13590">
    <property type="entry name" value="DUF4136"/>
    <property type="match status" value="1"/>
</dbReference>
<dbReference type="Proteomes" id="UP000192276">
    <property type="component" value="Unassembled WGS sequence"/>
</dbReference>
<dbReference type="Gene3D" id="3.30.160.670">
    <property type="match status" value="1"/>
</dbReference>
<gene>
    <name evidence="2" type="ORF">A4R26_06895</name>
</gene>
<evidence type="ECO:0000313" key="2">
    <source>
        <dbReference type="EMBL" id="OQP53688.1"/>
    </source>
</evidence>
<evidence type="ECO:0000313" key="3">
    <source>
        <dbReference type="Proteomes" id="UP000192276"/>
    </source>
</evidence>
<proteinExistence type="predicted"/>
<feature type="domain" description="DUF4136" evidence="1">
    <location>
        <begin position="39"/>
        <end position="205"/>
    </location>
</feature>
<dbReference type="RefSeq" id="WP_081169572.1">
    <property type="nucleotide sequence ID" value="NZ_LWBP01000210.1"/>
</dbReference>
<comment type="caution">
    <text evidence="2">The sequence shown here is derived from an EMBL/GenBank/DDBJ whole genome shotgun (WGS) entry which is preliminary data.</text>
</comment>
<protein>
    <recommendedName>
        <fullName evidence="1">DUF4136 domain-containing protein</fullName>
    </recommendedName>
</protein>
<keyword evidence="3" id="KW-1185">Reference proteome</keyword>
<dbReference type="STRING" id="550983.A4R26_06895"/>
<dbReference type="AlphaFoldDB" id="A0A1V9F5N1"/>
<dbReference type="EMBL" id="LWBP01000210">
    <property type="protein sequence ID" value="OQP53688.1"/>
    <property type="molecule type" value="Genomic_DNA"/>
</dbReference>